<proteinExistence type="predicted"/>
<dbReference type="InterPro" id="IPR029062">
    <property type="entry name" value="Class_I_gatase-like"/>
</dbReference>
<evidence type="ECO:0000259" key="1">
    <source>
        <dbReference type="Pfam" id="PF00117"/>
    </source>
</evidence>
<dbReference type="PRINTS" id="PR00096">
    <property type="entry name" value="GATASE"/>
</dbReference>
<dbReference type="Proteomes" id="UP000242610">
    <property type="component" value="Unassembled WGS sequence"/>
</dbReference>
<sequence length="240" mass="26228">MTTAKVFILQHFPCEKPGRILDYLDDLGMDSEILSIAQETDPDVPKGDEVAGLVLMGGPMGAQDYKEYPGLKTEAKMVRKAVKTGKPVLGICLGHQIIATALGAKLQSGKCSEIGFAPIKREAKSDVFPMWTSRMNVLNWHNDVVSLPEGAELLASSKVTENQAFSYKSALGLQFHLELTPTLLEEWLAEPSLVGGMKESEIAKIRDDFKRDDVELQPLAEQVFSAFAVRCAASARAMSE</sequence>
<dbReference type="PROSITE" id="PS51273">
    <property type="entry name" value="GATASE_TYPE_1"/>
    <property type="match status" value="1"/>
</dbReference>
<evidence type="ECO:0000313" key="3">
    <source>
        <dbReference type="Proteomes" id="UP000242610"/>
    </source>
</evidence>
<dbReference type="SUPFAM" id="SSF52317">
    <property type="entry name" value="Class I glutamine amidotransferase-like"/>
    <property type="match status" value="1"/>
</dbReference>
<feature type="domain" description="Glutamine amidotransferase" evidence="1">
    <location>
        <begin position="20"/>
        <end position="184"/>
    </location>
</feature>
<gene>
    <name evidence="2" type="ORF">GA0061077_1323</name>
</gene>
<dbReference type="STRING" id="1505727.GA0061077_1323"/>
<dbReference type="PANTHER" id="PTHR42695">
    <property type="entry name" value="GLUTAMINE AMIDOTRANSFERASE YLR126C-RELATED"/>
    <property type="match status" value="1"/>
</dbReference>
<dbReference type="Gene3D" id="3.40.50.880">
    <property type="match status" value="1"/>
</dbReference>
<accession>A0A1C4H782</accession>
<dbReference type="EMBL" id="FMBL01000003">
    <property type="protein sequence ID" value="SCC80705.1"/>
    <property type="molecule type" value="Genomic_DNA"/>
</dbReference>
<keyword evidence="3" id="KW-1185">Reference proteome</keyword>
<protein>
    <submittedName>
        <fullName evidence="2">GMP synthase-Glutamine amidotransferase</fullName>
    </submittedName>
</protein>
<organism evidence="2 3">
    <name type="scientific">Bifidobacterium commune</name>
    <dbReference type="NCBI Taxonomy" id="1505727"/>
    <lineage>
        <taxon>Bacteria</taxon>
        <taxon>Bacillati</taxon>
        <taxon>Actinomycetota</taxon>
        <taxon>Actinomycetes</taxon>
        <taxon>Bifidobacteriales</taxon>
        <taxon>Bifidobacteriaceae</taxon>
        <taxon>Bifidobacterium</taxon>
    </lineage>
</organism>
<keyword evidence="2" id="KW-0808">Transferase</keyword>
<keyword evidence="2" id="KW-0315">Glutamine amidotransferase</keyword>
<dbReference type="Pfam" id="PF00117">
    <property type="entry name" value="GATase"/>
    <property type="match status" value="1"/>
</dbReference>
<dbReference type="CDD" id="cd01741">
    <property type="entry name" value="GATase1_1"/>
    <property type="match status" value="1"/>
</dbReference>
<dbReference type="RefSeq" id="WP_091848127.1">
    <property type="nucleotide sequence ID" value="NZ_FMBL01000003.1"/>
</dbReference>
<dbReference type="InterPro" id="IPR044992">
    <property type="entry name" value="ChyE-like"/>
</dbReference>
<dbReference type="GO" id="GO:0005829">
    <property type="term" value="C:cytosol"/>
    <property type="evidence" value="ECO:0007669"/>
    <property type="project" value="TreeGrafter"/>
</dbReference>
<name>A0A1C4H782_9BIFI</name>
<dbReference type="AlphaFoldDB" id="A0A1C4H782"/>
<reference evidence="3" key="1">
    <citation type="submission" date="2016-08" db="EMBL/GenBank/DDBJ databases">
        <authorList>
            <person name="Varghese N."/>
            <person name="Submissions Spin"/>
        </authorList>
    </citation>
    <scope>NUCLEOTIDE SEQUENCE [LARGE SCALE GENOMIC DNA]</scope>
    <source>
        <strain evidence="3">R-52791</strain>
    </source>
</reference>
<dbReference type="GO" id="GO:0016740">
    <property type="term" value="F:transferase activity"/>
    <property type="evidence" value="ECO:0007669"/>
    <property type="project" value="UniProtKB-KW"/>
</dbReference>
<evidence type="ECO:0000313" key="2">
    <source>
        <dbReference type="EMBL" id="SCC80705.1"/>
    </source>
</evidence>
<dbReference type="InterPro" id="IPR017926">
    <property type="entry name" value="GATASE"/>
</dbReference>
<dbReference type="PANTHER" id="PTHR42695:SF5">
    <property type="entry name" value="GLUTAMINE AMIDOTRANSFERASE YLR126C-RELATED"/>
    <property type="match status" value="1"/>
</dbReference>
<dbReference type="OrthoDB" id="5196541at2"/>